<proteinExistence type="predicted"/>
<evidence type="ECO:0000256" key="1">
    <source>
        <dbReference type="SAM" id="Phobius"/>
    </source>
</evidence>
<dbReference type="Proteomes" id="UP000463138">
    <property type="component" value="Unassembled WGS sequence"/>
</dbReference>
<keyword evidence="1" id="KW-0472">Membrane</keyword>
<comment type="caution">
    <text evidence="2">The sequence shown here is derived from an EMBL/GenBank/DDBJ whole genome shotgun (WGS) entry which is preliminary data.</text>
</comment>
<sequence>MTFFTLGKVLLALVWVSALVVALFPSMATGDGMLVKVAIVTLVIHVIELVFVDARLRQQPNPLWHRLQVLLFGYFHWGRLSKTEPT</sequence>
<protein>
    <submittedName>
        <fullName evidence="2">DUF1145 domain-containing protein</fullName>
    </submittedName>
</protein>
<gene>
    <name evidence="2" type="ORF">DT594_16605</name>
</gene>
<dbReference type="AlphaFoldDB" id="A0A7V7KTC0"/>
<feature type="transmembrane region" description="Helical" evidence="1">
    <location>
        <begin position="38"/>
        <end position="56"/>
    </location>
</feature>
<keyword evidence="1" id="KW-0812">Transmembrane</keyword>
<dbReference type="Pfam" id="PF06611">
    <property type="entry name" value="DUF1145"/>
    <property type="match status" value="1"/>
</dbReference>
<evidence type="ECO:0000313" key="3">
    <source>
        <dbReference type="Proteomes" id="UP000463138"/>
    </source>
</evidence>
<evidence type="ECO:0000313" key="2">
    <source>
        <dbReference type="EMBL" id="KAA0691850.1"/>
    </source>
</evidence>
<reference evidence="2 3" key="1">
    <citation type="submission" date="2018-07" db="EMBL/GenBank/DDBJ databases">
        <title>Pseudomonas laoshanensis sp. nov., isolated from soil.</title>
        <authorList>
            <person name="Sun J."/>
            <person name="Yu L."/>
            <person name="Wang M."/>
            <person name="Zhang C."/>
        </authorList>
    </citation>
    <scope>NUCLEOTIDE SEQUENCE [LARGE SCALE GENOMIC DNA]</scope>
    <source>
        <strain evidence="2 3">Y22</strain>
    </source>
</reference>
<name>A0A7V7KTC0_9GAMM</name>
<keyword evidence="3" id="KW-1185">Reference proteome</keyword>
<keyword evidence="1" id="KW-1133">Transmembrane helix</keyword>
<organism evidence="2 3">
    <name type="scientific">Halopseudomonas laoshanensis</name>
    <dbReference type="NCBI Taxonomy" id="2268758"/>
    <lineage>
        <taxon>Bacteria</taxon>
        <taxon>Pseudomonadati</taxon>
        <taxon>Pseudomonadota</taxon>
        <taxon>Gammaproteobacteria</taxon>
        <taxon>Pseudomonadales</taxon>
        <taxon>Pseudomonadaceae</taxon>
        <taxon>Halopseudomonas</taxon>
    </lineage>
</organism>
<dbReference type="RefSeq" id="WP_149333976.1">
    <property type="nucleotide sequence ID" value="NZ_QOVF01000007.1"/>
</dbReference>
<dbReference type="EMBL" id="QOVF01000007">
    <property type="protein sequence ID" value="KAA0691850.1"/>
    <property type="molecule type" value="Genomic_DNA"/>
</dbReference>
<dbReference type="OrthoDB" id="7008916at2"/>
<accession>A0A7V7KTC0</accession>
<dbReference type="InterPro" id="IPR009525">
    <property type="entry name" value="DUF1145"/>
</dbReference>